<dbReference type="PROSITE" id="PS51257">
    <property type="entry name" value="PROKAR_LIPOPROTEIN"/>
    <property type="match status" value="1"/>
</dbReference>
<evidence type="ECO:0000313" key="1">
    <source>
        <dbReference type="EMBL" id="NSL86092.1"/>
    </source>
</evidence>
<gene>
    <name evidence="1" type="ORF">ECE50_004565</name>
</gene>
<organism evidence="1 2">
    <name type="scientific">Chitinophaga solisilvae</name>
    <dbReference type="NCBI Taxonomy" id="1233460"/>
    <lineage>
        <taxon>Bacteria</taxon>
        <taxon>Pseudomonadati</taxon>
        <taxon>Bacteroidota</taxon>
        <taxon>Chitinophagia</taxon>
        <taxon>Chitinophagales</taxon>
        <taxon>Chitinophagaceae</taxon>
        <taxon>Chitinophaga</taxon>
    </lineage>
</organism>
<dbReference type="EMBL" id="RIAR02000001">
    <property type="protein sequence ID" value="NSL86092.1"/>
    <property type="molecule type" value="Genomic_DNA"/>
</dbReference>
<sequence>METKSVKHFIYSLCLTALAGILFTGCGGKKDDPAPQNYGKISLKITVTVTGADQMDQVDLGISAGNHDASQYGEPVWKINGVTQGNENVILWDEKKFFGSTKTYVFETVRPYNFGGLSVSYSNQEGTPITLSYKAEVDGKVETNVQNQVIAVGQSQSHNYKYTAK</sequence>
<accession>A0A433WDM3</accession>
<dbReference type="OrthoDB" id="672807at2"/>
<comment type="caution">
    <text evidence="1">The sequence shown here is derived from an EMBL/GenBank/DDBJ whole genome shotgun (WGS) entry which is preliminary data.</text>
</comment>
<reference evidence="1" key="1">
    <citation type="submission" date="2020-05" db="EMBL/GenBank/DDBJ databases">
        <title>Chitinophaga laudate sp. nov., isolated from a tropical peat swamp.</title>
        <authorList>
            <person name="Goh C.B.S."/>
            <person name="Lee M.S."/>
            <person name="Parimannan S."/>
            <person name="Pasbakhsh P."/>
            <person name="Yule C.M."/>
            <person name="Rajandas H."/>
            <person name="Loke S."/>
            <person name="Croft L."/>
            <person name="Tan J.B.L."/>
        </authorList>
    </citation>
    <scope>NUCLEOTIDE SEQUENCE</scope>
    <source>
        <strain evidence="1">Mgbs1</strain>
    </source>
</reference>
<evidence type="ECO:0000313" key="2">
    <source>
        <dbReference type="Proteomes" id="UP000281028"/>
    </source>
</evidence>
<dbReference type="Proteomes" id="UP000281028">
    <property type="component" value="Unassembled WGS sequence"/>
</dbReference>
<protein>
    <submittedName>
        <fullName evidence="1">Uncharacterized protein</fullName>
    </submittedName>
</protein>
<keyword evidence="2" id="KW-1185">Reference proteome</keyword>
<dbReference type="RefSeq" id="WP_127042607.1">
    <property type="nucleotide sequence ID" value="NZ_JAABOK010000014.1"/>
</dbReference>
<name>A0A433WDM3_9BACT</name>
<dbReference type="AlphaFoldDB" id="A0A433WDM3"/>
<proteinExistence type="predicted"/>